<evidence type="ECO:0000256" key="1">
    <source>
        <dbReference type="ARBA" id="ARBA00006865"/>
    </source>
</evidence>
<comment type="similarity">
    <text evidence="1">Belongs to the glycosyl hydrolase 16 family.</text>
</comment>
<keyword evidence="4" id="KW-0378">Hydrolase</keyword>
<feature type="domain" description="GH16" evidence="3">
    <location>
        <begin position="13"/>
        <end position="263"/>
    </location>
</feature>
<dbReference type="CDD" id="cd00413">
    <property type="entry name" value="Glyco_hydrolase_16"/>
    <property type="match status" value="1"/>
</dbReference>
<dbReference type="AlphaFoldDB" id="A0A0P0YQH7"/>
<dbReference type="InterPro" id="IPR013320">
    <property type="entry name" value="ConA-like_dom_sf"/>
</dbReference>
<dbReference type="Pfam" id="PF00722">
    <property type="entry name" value="Glyco_hydro_16"/>
    <property type="match status" value="1"/>
</dbReference>
<protein>
    <submittedName>
        <fullName evidence="4">Glycosyl hydrolase</fullName>
    </submittedName>
</protein>
<name>A0A0P0YQH7_9ENTR</name>
<evidence type="ECO:0000259" key="3">
    <source>
        <dbReference type="PROSITE" id="PS51762"/>
    </source>
</evidence>
<dbReference type="InterPro" id="IPR000757">
    <property type="entry name" value="Beta-glucanase-like"/>
</dbReference>
<feature type="signal peptide" evidence="2">
    <location>
        <begin position="1"/>
        <end position="19"/>
    </location>
</feature>
<evidence type="ECO:0000313" key="4">
    <source>
        <dbReference type="EMBL" id="BAT23254.1"/>
    </source>
</evidence>
<dbReference type="GO" id="GO:0005975">
    <property type="term" value="P:carbohydrate metabolic process"/>
    <property type="evidence" value="ECO:0007669"/>
    <property type="project" value="InterPro"/>
</dbReference>
<accession>A0A0P0YQH7</accession>
<keyword evidence="2" id="KW-0732">Signal</keyword>
<reference evidence="4" key="2">
    <citation type="journal article" date="2015" name="Sci. Rep.">
        <title>Genetic analysis of capsular polysaccharide synthesis gene clusters in 79 capsular types of Klebsiella spp.</title>
        <authorList>
            <person name="Pan Y.J."/>
            <person name="Lin T.L."/>
            <person name="Chen C.T."/>
            <person name="Chen Y.Y."/>
            <person name="Hsieh P.F."/>
            <person name="Hsu C.R."/>
            <person name="Wu M.C."/>
            <person name="Wang J.T."/>
        </authorList>
    </citation>
    <scope>NUCLEOTIDE SEQUENCE</scope>
    <source>
        <strain evidence="4">1015</strain>
    </source>
</reference>
<dbReference type="EMBL" id="AB924551">
    <property type="protein sequence ID" value="BAT23254.1"/>
    <property type="molecule type" value="Genomic_DNA"/>
</dbReference>
<dbReference type="SUPFAM" id="SSF49899">
    <property type="entry name" value="Concanavalin A-like lectins/glucanases"/>
    <property type="match status" value="1"/>
</dbReference>
<dbReference type="PROSITE" id="PS51762">
    <property type="entry name" value="GH16_2"/>
    <property type="match status" value="1"/>
</dbReference>
<evidence type="ECO:0000256" key="2">
    <source>
        <dbReference type="SAM" id="SignalP"/>
    </source>
</evidence>
<feature type="chain" id="PRO_5006057728" evidence="2">
    <location>
        <begin position="20"/>
        <end position="263"/>
    </location>
</feature>
<organism evidence="4">
    <name type="scientific">Klebsiella sp. 1015</name>
    <dbReference type="NCBI Taxonomy" id="1497794"/>
    <lineage>
        <taxon>Bacteria</taxon>
        <taxon>Pseudomonadati</taxon>
        <taxon>Pseudomonadota</taxon>
        <taxon>Gammaproteobacteria</taxon>
        <taxon>Enterobacterales</taxon>
        <taxon>Enterobacteriaceae</taxon>
        <taxon>Klebsiella/Raoultella group</taxon>
        <taxon>Klebsiella</taxon>
    </lineage>
</organism>
<gene>
    <name evidence="4" type="primary">wcsL</name>
</gene>
<proteinExistence type="inferred from homology"/>
<dbReference type="Gene3D" id="2.60.120.200">
    <property type="match status" value="1"/>
</dbReference>
<dbReference type="GO" id="GO:0004553">
    <property type="term" value="F:hydrolase activity, hydrolyzing O-glycosyl compounds"/>
    <property type="evidence" value="ECO:0007669"/>
    <property type="project" value="InterPro"/>
</dbReference>
<reference evidence="4" key="1">
    <citation type="submission" date="2014-04" db="EMBL/GenBank/DDBJ databases">
        <authorList>
            <person name="Harrison E."/>
        </authorList>
    </citation>
    <scope>NUCLEOTIDE SEQUENCE</scope>
    <source>
        <strain evidence="4">1015</strain>
    </source>
</reference>
<sequence>MKYKTLLFFISLFSYNAFCTENIQLIKKFSNSNYFDDWDYSIFPHNLEGDFGKKQLQNSIDKMDANLSKTWIAKEDFHNNILSCRLKNNISSQDGNIVFVTSKNNCPNKSKYSTAYLDYYKDVHYGYYQARIKSASKGINNAFWFKSDNGYEIDIAEIHSPNIINITIHKWIDGKPLSYGFIFKTKSNLSSEFHLYGLKWQTDNMIFYFDNEPILRVSGFGDNIYAGTLKLSTAVSRYSGYDSKFKIDKNMTVSNVIVAPTSE</sequence>